<name>A0A2T1AJH4_TRISK</name>
<proteinExistence type="predicted"/>
<dbReference type="Proteomes" id="UP000237718">
    <property type="component" value="Unassembled WGS sequence"/>
</dbReference>
<feature type="region of interest" description="Disordered" evidence="1">
    <location>
        <begin position="94"/>
        <end position="133"/>
    </location>
</feature>
<comment type="caution">
    <text evidence="2">The sequence shown here is derived from an EMBL/GenBank/DDBJ whole genome shotgun (WGS) entry which is preliminary data.</text>
</comment>
<protein>
    <submittedName>
        <fullName evidence="2">Uncharacterized protein</fullName>
    </submittedName>
</protein>
<dbReference type="RefSeq" id="WP_106162741.1">
    <property type="nucleotide sequence ID" value="NZ_PVUF01000003.1"/>
</dbReference>
<accession>A0A2T1AJH4</accession>
<evidence type="ECO:0000313" key="3">
    <source>
        <dbReference type="Proteomes" id="UP000237718"/>
    </source>
</evidence>
<dbReference type="AlphaFoldDB" id="A0A2T1AJH4"/>
<dbReference type="EMBL" id="PVUF01000003">
    <property type="protein sequence ID" value="PRZ48697.1"/>
    <property type="molecule type" value="Genomic_DNA"/>
</dbReference>
<organism evidence="2 3">
    <name type="scientific">Tritonibacter scottomollicae</name>
    <name type="common">Epibacterium scottomollicae</name>
    <dbReference type="NCBI Taxonomy" id="483013"/>
    <lineage>
        <taxon>Bacteria</taxon>
        <taxon>Pseudomonadati</taxon>
        <taxon>Pseudomonadota</taxon>
        <taxon>Alphaproteobacteria</taxon>
        <taxon>Rhodobacterales</taxon>
        <taxon>Paracoccaceae</taxon>
        <taxon>Tritonibacter</taxon>
    </lineage>
</organism>
<gene>
    <name evidence="2" type="ORF">CLV89_1037</name>
</gene>
<reference evidence="2 3" key="1">
    <citation type="submission" date="2018-03" db="EMBL/GenBank/DDBJ databases">
        <title>Genomic Encyclopedia of Archaeal and Bacterial Type Strains, Phase II (KMG-II): from individual species to whole genera.</title>
        <authorList>
            <person name="Goeker M."/>
        </authorList>
    </citation>
    <scope>NUCLEOTIDE SEQUENCE [LARGE SCALE GENOMIC DNA]</scope>
    <source>
        <strain evidence="2 3">DSM 25328</strain>
    </source>
</reference>
<sequence>MAKLIVEFLKTHGRYVKGDVAGFDAATIAKWPQGVCKPYDPDASKTVEALSVDTTAAEQMIADARAELETKGGELDARDADLKAREEALAAREAALAAEAENTPPALEKKTEKPASALPKEGAGTPPKQGAKT</sequence>
<dbReference type="OrthoDB" id="7876988at2"/>
<evidence type="ECO:0000313" key="2">
    <source>
        <dbReference type="EMBL" id="PRZ48697.1"/>
    </source>
</evidence>
<evidence type="ECO:0000256" key="1">
    <source>
        <dbReference type="SAM" id="MobiDB-lite"/>
    </source>
</evidence>